<dbReference type="EMBL" id="JBHMFI010000001">
    <property type="protein sequence ID" value="MFB9072466.1"/>
    <property type="molecule type" value="Genomic_DNA"/>
</dbReference>
<evidence type="ECO:0000313" key="1">
    <source>
        <dbReference type="EMBL" id="MFB9072466.1"/>
    </source>
</evidence>
<dbReference type="Proteomes" id="UP001589575">
    <property type="component" value="Unassembled WGS sequence"/>
</dbReference>
<gene>
    <name evidence="1" type="ORF">ACFFX0_15185</name>
</gene>
<evidence type="ECO:0000313" key="2">
    <source>
        <dbReference type="Proteomes" id="UP001589575"/>
    </source>
</evidence>
<organism evidence="1 2">
    <name type="scientific">Citricoccus parietis</name>
    <dbReference type="NCBI Taxonomy" id="592307"/>
    <lineage>
        <taxon>Bacteria</taxon>
        <taxon>Bacillati</taxon>
        <taxon>Actinomycetota</taxon>
        <taxon>Actinomycetes</taxon>
        <taxon>Micrococcales</taxon>
        <taxon>Micrococcaceae</taxon>
        <taxon>Citricoccus</taxon>
    </lineage>
</organism>
<proteinExistence type="predicted"/>
<accession>A0ABV5G0L6</accession>
<comment type="caution">
    <text evidence="1">The sequence shown here is derived from an EMBL/GenBank/DDBJ whole genome shotgun (WGS) entry which is preliminary data.</text>
</comment>
<reference evidence="1 2" key="1">
    <citation type="submission" date="2024-09" db="EMBL/GenBank/DDBJ databases">
        <authorList>
            <person name="Sun Q."/>
            <person name="Mori K."/>
        </authorList>
    </citation>
    <scope>NUCLEOTIDE SEQUENCE [LARGE SCALE GENOMIC DNA]</scope>
    <source>
        <strain evidence="1 2">CCM 7609</strain>
    </source>
</reference>
<protein>
    <submittedName>
        <fullName evidence="1">Uncharacterized protein</fullName>
    </submittedName>
</protein>
<sequence length="97" mass="9724">MPPQARGLVHRDHHVEGVQEEGAGHTVVLSEVLPVGRSGSVAAPAVAPAVAWCSGDSAGSPTTGTACRSVSSVPRCWLAGSFAASAAATEMTDSTVR</sequence>
<name>A0ABV5G0L6_9MICC</name>
<keyword evidence="2" id="KW-1185">Reference proteome</keyword>